<dbReference type="Gene3D" id="3.90.1010.20">
    <property type="match status" value="1"/>
</dbReference>
<dbReference type="RefSeq" id="WP_166161781.1">
    <property type="nucleotide sequence ID" value="NZ_CP049740.1"/>
</dbReference>
<keyword evidence="1" id="KW-0732">Signal</keyword>
<dbReference type="EMBL" id="CP049740">
    <property type="protein sequence ID" value="QII81883.1"/>
    <property type="molecule type" value="Genomic_DNA"/>
</dbReference>
<name>A0A6G7K9E4_9LACT</name>
<keyword evidence="4" id="KW-1185">Reference proteome</keyword>
<feature type="chain" id="PRO_5038556363" evidence="1">
    <location>
        <begin position="22"/>
        <end position="172"/>
    </location>
</feature>
<dbReference type="InterPro" id="IPR007329">
    <property type="entry name" value="FMN-bd"/>
</dbReference>
<feature type="signal peptide" evidence="1">
    <location>
        <begin position="1"/>
        <end position="21"/>
    </location>
</feature>
<sequence length="172" mass="18150">MALNKKFSALTLTFASTLLLAACGGNDTDTTEASSEAVSSEVASSEAATGLQDGTYTLVEKNFDENGWKVNFTIEVANGKITTSDFDYVNEAGERKSENDDYQAMMSAKTETGVGPQDFIPELNGQLVETQDPSSVEVVSGATSSSEGFVKYAEELVAAAEAGNTDTIEIDN</sequence>
<dbReference type="KEGG" id="jar:G7057_04950"/>
<evidence type="ECO:0000313" key="3">
    <source>
        <dbReference type="EMBL" id="QII81883.1"/>
    </source>
</evidence>
<evidence type="ECO:0000313" key="4">
    <source>
        <dbReference type="Proteomes" id="UP000501451"/>
    </source>
</evidence>
<organism evidence="3 4">
    <name type="scientific">Jeotgalibaca arthritidis</name>
    <dbReference type="NCBI Taxonomy" id="1868794"/>
    <lineage>
        <taxon>Bacteria</taxon>
        <taxon>Bacillati</taxon>
        <taxon>Bacillota</taxon>
        <taxon>Bacilli</taxon>
        <taxon>Lactobacillales</taxon>
        <taxon>Carnobacteriaceae</taxon>
        <taxon>Jeotgalibaca</taxon>
    </lineage>
</organism>
<protein>
    <submittedName>
        <fullName evidence="3">FMN-binding protein</fullName>
    </submittedName>
</protein>
<evidence type="ECO:0000256" key="1">
    <source>
        <dbReference type="SAM" id="SignalP"/>
    </source>
</evidence>
<dbReference type="PROSITE" id="PS51257">
    <property type="entry name" value="PROKAR_LIPOPROTEIN"/>
    <property type="match status" value="1"/>
</dbReference>
<reference evidence="3 4" key="1">
    <citation type="journal article" date="2017" name="Int. J. Syst. Evol. Microbiol.">
        <title>Jeotgalibaca porci sp. nov. and Jeotgalibaca arthritidis sp. nov., isolated from pigs, and emended description of the genus Jeotgalibaca.</title>
        <authorList>
            <person name="Zamora L."/>
            <person name="Perez-Sancho M."/>
            <person name="Dominguez L."/>
            <person name="Fernandez-Garayzabal J.F."/>
            <person name="Vela A.I."/>
        </authorList>
    </citation>
    <scope>NUCLEOTIDE SEQUENCE [LARGE SCALE GENOMIC DNA]</scope>
    <source>
        <strain evidence="3 4">CECT 9157</strain>
    </source>
</reference>
<gene>
    <name evidence="3" type="ORF">G7057_04950</name>
</gene>
<dbReference type="GO" id="GO:0016020">
    <property type="term" value="C:membrane"/>
    <property type="evidence" value="ECO:0007669"/>
    <property type="project" value="InterPro"/>
</dbReference>
<dbReference type="GO" id="GO:0010181">
    <property type="term" value="F:FMN binding"/>
    <property type="evidence" value="ECO:0007669"/>
    <property type="project" value="InterPro"/>
</dbReference>
<accession>A0A6G7K9E4</accession>
<evidence type="ECO:0000259" key="2">
    <source>
        <dbReference type="SMART" id="SM00900"/>
    </source>
</evidence>
<dbReference type="SMART" id="SM00900">
    <property type="entry name" value="FMN_bind"/>
    <property type="match status" value="1"/>
</dbReference>
<proteinExistence type="predicted"/>
<dbReference type="Pfam" id="PF04205">
    <property type="entry name" value="FMN_bind"/>
    <property type="match status" value="1"/>
</dbReference>
<dbReference type="AlphaFoldDB" id="A0A6G7K9E4"/>
<dbReference type="Proteomes" id="UP000501451">
    <property type="component" value="Chromosome"/>
</dbReference>
<feature type="domain" description="FMN-binding" evidence="2">
    <location>
        <begin position="67"/>
        <end position="160"/>
    </location>
</feature>